<feature type="transmembrane region" description="Helical" evidence="1">
    <location>
        <begin position="32"/>
        <end position="52"/>
    </location>
</feature>
<dbReference type="HOGENOM" id="CLU_058217_1_0_0"/>
<gene>
    <name evidence="2" type="ordered locus">Mesil_1489</name>
</gene>
<keyword evidence="3" id="KW-1185">Reference proteome</keyword>
<accession>D7BF27</accession>
<feature type="transmembrane region" description="Helical" evidence="1">
    <location>
        <begin position="171"/>
        <end position="191"/>
    </location>
</feature>
<dbReference type="Proteomes" id="UP000001916">
    <property type="component" value="Chromosome"/>
</dbReference>
<protein>
    <recommendedName>
        <fullName evidence="4">Carotenoid biosynthesis protein</fullName>
    </recommendedName>
</protein>
<proteinExistence type="predicted"/>
<dbReference type="Pfam" id="PF04240">
    <property type="entry name" value="Caroten_synth"/>
    <property type="match status" value="1"/>
</dbReference>
<dbReference type="PANTHER" id="PTHR39419:SF1">
    <property type="entry name" value="SLL0814 PROTEIN"/>
    <property type="match status" value="1"/>
</dbReference>
<dbReference type="PANTHER" id="PTHR39419">
    <property type="entry name" value="SLL0814 PROTEIN"/>
    <property type="match status" value="1"/>
</dbReference>
<dbReference type="STRING" id="526227.Mesil_1489"/>
<feature type="transmembrane region" description="Helical" evidence="1">
    <location>
        <begin position="236"/>
        <end position="257"/>
    </location>
</feature>
<evidence type="ECO:0000313" key="2">
    <source>
        <dbReference type="EMBL" id="ADH63380.1"/>
    </source>
</evidence>
<dbReference type="AlphaFoldDB" id="D7BF27"/>
<organism evidence="2 3">
    <name type="scientific">Allomeiothermus silvanus (strain ATCC 700542 / DSM 9946 / NBRC 106475 / NCIMB 13440 / VI-R2)</name>
    <name type="common">Thermus silvanus</name>
    <dbReference type="NCBI Taxonomy" id="526227"/>
    <lineage>
        <taxon>Bacteria</taxon>
        <taxon>Thermotogati</taxon>
        <taxon>Deinococcota</taxon>
        <taxon>Deinococci</taxon>
        <taxon>Thermales</taxon>
        <taxon>Thermaceae</taxon>
        <taxon>Allomeiothermus</taxon>
    </lineage>
</organism>
<feature type="transmembrane region" description="Helical" evidence="1">
    <location>
        <begin position="300"/>
        <end position="318"/>
    </location>
</feature>
<feature type="transmembrane region" description="Helical" evidence="1">
    <location>
        <begin position="197"/>
        <end position="215"/>
    </location>
</feature>
<feature type="transmembrane region" description="Helical" evidence="1">
    <location>
        <begin position="263"/>
        <end position="288"/>
    </location>
</feature>
<evidence type="ECO:0000256" key="1">
    <source>
        <dbReference type="SAM" id="Phobius"/>
    </source>
</evidence>
<feature type="transmembrane region" description="Helical" evidence="1">
    <location>
        <begin position="338"/>
        <end position="369"/>
    </location>
</feature>
<dbReference type="InterPro" id="IPR007354">
    <property type="entry name" value="CruF-like"/>
</dbReference>
<keyword evidence="1" id="KW-0472">Membrane</keyword>
<keyword evidence="1" id="KW-1133">Transmembrane helix</keyword>
<dbReference type="eggNOG" id="COG2324">
    <property type="taxonomic scope" value="Bacteria"/>
</dbReference>
<evidence type="ECO:0008006" key="4">
    <source>
        <dbReference type="Google" id="ProtNLM"/>
    </source>
</evidence>
<keyword evidence="1" id="KW-0812">Transmembrane</keyword>
<dbReference type="RefSeq" id="WP_013157947.1">
    <property type="nucleotide sequence ID" value="NC_014212.1"/>
</dbReference>
<feature type="transmembrane region" description="Helical" evidence="1">
    <location>
        <begin position="89"/>
        <end position="107"/>
    </location>
</feature>
<name>D7BF27_ALLS1</name>
<feature type="transmembrane region" description="Helical" evidence="1">
    <location>
        <begin position="146"/>
        <end position="164"/>
    </location>
</feature>
<dbReference type="KEGG" id="msv:Mesil_1489"/>
<feature type="transmembrane region" description="Helical" evidence="1">
    <location>
        <begin position="59"/>
        <end position="77"/>
    </location>
</feature>
<dbReference type="EMBL" id="CP002042">
    <property type="protein sequence ID" value="ADH63380.1"/>
    <property type="molecule type" value="Genomic_DNA"/>
</dbReference>
<sequence>MSWLLWALWVAVLPWLLRSGAGSRLGHPGPAWLRWLGGGCWLALALVGAVLWVGGSERLLAGSLAFSGFLLALLALWGGDLLWAARFKLGWVAALALWVGSGATLLLGLPPSSLVLAGLLGVLGAQAIGLMGNLEARARLLWLWQQTRGWMVLLALSVLIRIPVPLWPEGFALVSLMQMSLIGLAAILWGWEKVGPRILLMGGVAFSLGLGVELLGSRSGFPFGHYSYASAPPPTLLGVPLIVPLGWFGMVLAAHGLALGRPWLTGLLVVAWDLGLEALMPSQGYWVWQDPHPLWYGAPLQNYLAWFAMGATLSWIYLRLGQGLLLGGGLAWAYRLEGLFLPMGLALFGLWPAALMCGVAMNALAWWGVRSEGPPGPRRCRYSSAAWFSRDSREVAP</sequence>
<evidence type="ECO:0000313" key="3">
    <source>
        <dbReference type="Proteomes" id="UP000001916"/>
    </source>
</evidence>
<reference evidence="2 3" key="1">
    <citation type="journal article" date="2010" name="Stand. Genomic Sci.">
        <title>Complete genome sequence of Meiothermus silvanus type strain (VI-R2).</title>
        <authorList>
            <person name="Sikorski J."/>
            <person name="Tindall B.J."/>
            <person name="Lowry S."/>
            <person name="Lucas S."/>
            <person name="Nolan M."/>
            <person name="Copeland A."/>
            <person name="Glavina Del Rio T."/>
            <person name="Tice H."/>
            <person name="Cheng J.F."/>
            <person name="Han C."/>
            <person name="Pitluck S."/>
            <person name="Liolios K."/>
            <person name="Ivanova N."/>
            <person name="Mavromatis K."/>
            <person name="Mikhailova N."/>
            <person name="Pati A."/>
            <person name="Goodwin L."/>
            <person name="Chen A."/>
            <person name="Palaniappan K."/>
            <person name="Land M."/>
            <person name="Hauser L."/>
            <person name="Chang Y.J."/>
            <person name="Jeffries C.D."/>
            <person name="Rohde M."/>
            <person name="Goker M."/>
            <person name="Woyke T."/>
            <person name="Bristow J."/>
            <person name="Eisen J.A."/>
            <person name="Markowitz V."/>
            <person name="Hugenholtz P."/>
            <person name="Kyrpides N.C."/>
            <person name="Klenk H.P."/>
            <person name="Lapidus A."/>
        </authorList>
    </citation>
    <scope>NUCLEOTIDE SEQUENCE [LARGE SCALE GENOMIC DNA]</scope>
    <source>
        <strain evidence="3">ATCC 700542 / DSM 9946 / VI-R2</strain>
    </source>
</reference>
<feature type="transmembrane region" description="Helical" evidence="1">
    <location>
        <begin position="114"/>
        <end position="134"/>
    </location>
</feature>